<dbReference type="PANTHER" id="PTHR43433:SF5">
    <property type="entry name" value="AB HYDROLASE-1 DOMAIN-CONTAINING PROTEIN"/>
    <property type="match status" value="1"/>
</dbReference>
<feature type="compositionally biased region" description="Acidic residues" evidence="1">
    <location>
        <begin position="62"/>
        <end position="79"/>
    </location>
</feature>
<protein>
    <submittedName>
        <fullName evidence="4">3-oxoadipate enol-lactonase 2 (3-oxoadipat e enol-lactonase II) (Beta-ketoadipate enol-lactone hydrolase II) (Enol-lactone hydrolase II)</fullName>
    </submittedName>
</protein>
<dbReference type="InterPro" id="IPR050471">
    <property type="entry name" value="AB_hydrolase"/>
</dbReference>
<dbReference type="EMBL" id="CAMXCT010004696">
    <property type="protein sequence ID" value="CAI4010011.1"/>
    <property type="molecule type" value="Genomic_DNA"/>
</dbReference>
<dbReference type="GO" id="GO:0016787">
    <property type="term" value="F:hydrolase activity"/>
    <property type="evidence" value="ECO:0007669"/>
    <property type="project" value="UniProtKB-KW"/>
</dbReference>
<dbReference type="Pfam" id="PF00561">
    <property type="entry name" value="Abhydrolase_1"/>
    <property type="match status" value="1"/>
</dbReference>
<name>A0A9P1DGY7_9DINO</name>
<proteinExistence type="predicted"/>
<dbReference type="EMBL" id="CAMXCT030004696">
    <property type="protein sequence ID" value="CAL4797323.1"/>
    <property type="molecule type" value="Genomic_DNA"/>
</dbReference>
<feature type="region of interest" description="Disordered" evidence="1">
    <location>
        <begin position="62"/>
        <end position="157"/>
    </location>
</feature>
<organism evidence="3">
    <name type="scientific">Cladocopium goreaui</name>
    <dbReference type="NCBI Taxonomy" id="2562237"/>
    <lineage>
        <taxon>Eukaryota</taxon>
        <taxon>Sar</taxon>
        <taxon>Alveolata</taxon>
        <taxon>Dinophyceae</taxon>
        <taxon>Suessiales</taxon>
        <taxon>Symbiodiniaceae</taxon>
        <taxon>Cladocopium</taxon>
    </lineage>
</organism>
<accession>A0A9P1DGY7</accession>
<feature type="compositionally biased region" description="Basic residues" evidence="1">
    <location>
        <begin position="339"/>
        <end position="352"/>
    </location>
</feature>
<dbReference type="PANTHER" id="PTHR43433">
    <property type="entry name" value="HYDROLASE, ALPHA/BETA FOLD FAMILY PROTEIN"/>
    <property type="match status" value="1"/>
</dbReference>
<dbReference type="OrthoDB" id="411956at2759"/>
<feature type="region of interest" description="Disordered" evidence="1">
    <location>
        <begin position="316"/>
        <end position="353"/>
    </location>
</feature>
<sequence>MVPGWLQGEVTSYGLLGALQQLVTSKRIEVDTSLAPLAVKALRNLLVLVLHHPELVASLADEQEEDVKEELEEDVENPDVEDRVEPSAESAPDPEPKEPKVEEQNQEQKPSVVQTDEKEKEEEPDEEEPTKGKLEEDELEKDVTATLEEPEGGRQGSVYDALAKRTEELSATALEVPLAEVEERLRRSRVRWFLVRWSHQSQGFQANPTEHYVRLISWFRLCSSLVDHFPVEVLSQLLSPLLSPAYRCTSAFRGVSLPDVVSLEQALALGPAQRRGFLANLAQSFIDATSEKMTAAGRAADFAQALNRIRKAVEHRRQERVQKRRLQPVTNPEAAAATRRAKNRRRAEGKKRKMEELIHNTKGGRSPGSFAMDGLALCWNMSSQALVKGIYYRRYPETENDSEMNSKRPQVLLLMGMGGTHGLWKFQSEYFQQFCQVCALDNRGTGYSSHPSGEMRWTTQRMARDALAVLDHLGWEKVHIIGISMGGMIAQELAIAVPQRVASLALLATYSSALYALPTTAALVDLARSMGLLTRDLREQGKASMRLNFPDDWLEGRRCSELHEGKEVSNSRWVNKAFILMTLEVPEELKSKGMGSSSRTRTMEMFKQLLAVLTHHVSGGRCASLRRLGVPVLVMTGSEDWLVRPVNSQIIADHFATKVEVLDGLGHGLIFQDALAVNEHLASHIQAGEDYFQKKPAVISKL</sequence>
<feature type="compositionally biased region" description="Basic and acidic residues" evidence="1">
    <location>
        <begin position="94"/>
        <end position="103"/>
    </location>
</feature>
<dbReference type="Proteomes" id="UP001152797">
    <property type="component" value="Unassembled WGS sequence"/>
</dbReference>
<dbReference type="AlphaFoldDB" id="A0A9P1DGY7"/>
<dbReference type="Gene3D" id="3.40.50.1820">
    <property type="entry name" value="alpha/beta hydrolase"/>
    <property type="match status" value="1"/>
</dbReference>
<reference evidence="4 5" key="2">
    <citation type="submission" date="2024-05" db="EMBL/GenBank/DDBJ databases">
        <authorList>
            <person name="Chen Y."/>
            <person name="Shah S."/>
            <person name="Dougan E. K."/>
            <person name="Thang M."/>
            <person name="Chan C."/>
        </authorList>
    </citation>
    <scope>NUCLEOTIDE SEQUENCE [LARGE SCALE GENOMIC DNA]</scope>
</reference>
<feature type="compositionally biased region" description="Acidic residues" evidence="1">
    <location>
        <begin position="119"/>
        <end position="128"/>
    </location>
</feature>
<evidence type="ECO:0000313" key="4">
    <source>
        <dbReference type="EMBL" id="CAL4797323.1"/>
    </source>
</evidence>
<evidence type="ECO:0000313" key="3">
    <source>
        <dbReference type="EMBL" id="CAI4010011.1"/>
    </source>
</evidence>
<keyword evidence="4" id="KW-0378">Hydrolase</keyword>
<reference evidence="3" key="1">
    <citation type="submission" date="2022-10" db="EMBL/GenBank/DDBJ databases">
        <authorList>
            <person name="Chen Y."/>
            <person name="Dougan E. K."/>
            <person name="Chan C."/>
            <person name="Rhodes N."/>
            <person name="Thang M."/>
        </authorList>
    </citation>
    <scope>NUCLEOTIDE SEQUENCE</scope>
</reference>
<evidence type="ECO:0000313" key="5">
    <source>
        <dbReference type="Proteomes" id="UP001152797"/>
    </source>
</evidence>
<keyword evidence="5" id="KW-1185">Reference proteome</keyword>
<evidence type="ECO:0000259" key="2">
    <source>
        <dbReference type="Pfam" id="PF00561"/>
    </source>
</evidence>
<gene>
    <name evidence="3" type="ORF">C1SCF055_LOCUS35332</name>
</gene>
<feature type="domain" description="AB hydrolase-1" evidence="2">
    <location>
        <begin position="411"/>
        <end position="673"/>
    </location>
</feature>
<dbReference type="EMBL" id="CAMXCT020004696">
    <property type="protein sequence ID" value="CAL1163386.1"/>
    <property type="molecule type" value="Genomic_DNA"/>
</dbReference>
<comment type="caution">
    <text evidence="3">The sequence shown here is derived from an EMBL/GenBank/DDBJ whole genome shotgun (WGS) entry which is preliminary data.</text>
</comment>
<dbReference type="InterPro" id="IPR000073">
    <property type="entry name" value="AB_hydrolase_1"/>
</dbReference>
<evidence type="ECO:0000256" key="1">
    <source>
        <dbReference type="SAM" id="MobiDB-lite"/>
    </source>
</evidence>
<dbReference type="SUPFAM" id="SSF53474">
    <property type="entry name" value="alpha/beta-Hydrolases"/>
    <property type="match status" value="1"/>
</dbReference>
<dbReference type="InterPro" id="IPR029058">
    <property type="entry name" value="AB_hydrolase_fold"/>
</dbReference>